<dbReference type="PANTHER" id="PTHR32309">
    <property type="entry name" value="TYROSINE-PROTEIN KINASE"/>
    <property type="match status" value="1"/>
</dbReference>
<gene>
    <name evidence="7" type="primary">ptk</name>
    <name evidence="7" type="ORF">HRbin17_01061</name>
</gene>
<evidence type="ECO:0000256" key="4">
    <source>
        <dbReference type="SAM" id="Phobius"/>
    </source>
</evidence>
<keyword evidence="7" id="KW-0418">Kinase</keyword>
<dbReference type="EC" id="2.7.10.-" evidence="7"/>
<protein>
    <submittedName>
        <fullName evidence="7">Tyrosine-protein kinase ptk</fullName>
        <ecNumber evidence="7">2.7.10.-</ecNumber>
    </submittedName>
</protein>
<evidence type="ECO:0000259" key="6">
    <source>
        <dbReference type="Pfam" id="PF13807"/>
    </source>
</evidence>
<feature type="domain" description="Tyrosine-protein kinase G-rich" evidence="6">
    <location>
        <begin position="376"/>
        <end position="452"/>
    </location>
</feature>
<dbReference type="AlphaFoldDB" id="A0A2H5XBI3"/>
<dbReference type="SUPFAM" id="SSF52540">
    <property type="entry name" value="P-loop containing nucleoside triphosphate hydrolases"/>
    <property type="match status" value="1"/>
</dbReference>
<reference evidence="8" key="1">
    <citation type="submission" date="2017-09" db="EMBL/GenBank/DDBJ databases">
        <title>Metaegenomics of thermophilic ammonia-oxidizing enrichment culture.</title>
        <authorList>
            <person name="Kato S."/>
            <person name="Suzuki K."/>
        </authorList>
    </citation>
    <scope>NUCLEOTIDE SEQUENCE [LARGE SCALE GENOMIC DNA]</scope>
</reference>
<dbReference type="Pfam" id="PF01656">
    <property type="entry name" value="CbiA"/>
    <property type="match status" value="1"/>
</dbReference>
<dbReference type="Proteomes" id="UP000236173">
    <property type="component" value="Unassembled WGS sequence"/>
</dbReference>
<comment type="caution">
    <text evidence="7">The sequence shown here is derived from an EMBL/GenBank/DDBJ whole genome shotgun (WGS) entry which is preliminary data.</text>
</comment>
<name>A0A2H5XBI3_9BACT</name>
<dbReference type="Pfam" id="PF13807">
    <property type="entry name" value="GNVR"/>
    <property type="match status" value="1"/>
</dbReference>
<keyword evidence="4" id="KW-0472">Membrane</keyword>
<evidence type="ECO:0000256" key="1">
    <source>
        <dbReference type="ARBA" id="ARBA00022741"/>
    </source>
</evidence>
<dbReference type="InterPro" id="IPR005702">
    <property type="entry name" value="Wzc-like_C"/>
</dbReference>
<evidence type="ECO:0000313" key="8">
    <source>
        <dbReference type="Proteomes" id="UP000236173"/>
    </source>
</evidence>
<keyword evidence="4" id="KW-0812">Transmembrane</keyword>
<dbReference type="InterPro" id="IPR032807">
    <property type="entry name" value="GNVR"/>
</dbReference>
<feature type="transmembrane region" description="Helical" evidence="4">
    <location>
        <begin position="432"/>
        <end position="453"/>
    </location>
</feature>
<dbReference type="Gene3D" id="3.40.50.300">
    <property type="entry name" value="P-loop containing nucleotide triphosphate hydrolases"/>
    <property type="match status" value="1"/>
</dbReference>
<keyword evidence="1" id="KW-0547">Nucleotide-binding</keyword>
<dbReference type="GO" id="GO:0005886">
    <property type="term" value="C:plasma membrane"/>
    <property type="evidence" value="ECO:0007669"/>
    <property type="project" value="TreeGrafter"/>
</dbReference>
<evidence type="ECO:0000313" key="7">
    <source>
        <dbReference type="EMBL" id="GBC98548.1"/>
    </source>
</evidence>
<dbReference type="GO" id="GO:0004713">
    <property type="term" value="F:protein tyrosine kinase activity"/>
    <property type="evidence" value="ECO:0007669"/>
    <property type="project" value="TreeGrafter"/>
</dbReference>
<keyword evidence="7" id="KW-0808">Transferase</keyword>
<dbReference type="CDD" id="cd05387">
    <property type="entry name" value="BY-kinase"/>
    <property type="match status" value="1"/>
</dbReference>
<evidence type="ECO:0000259" key="5">
    <source>
        <dbReference type="Pfam" id="PF01656"/>
    </source>
</evidence>
<keyword evidence="3" id="KW-0175">Coiled coil</keyword>
<organism evidence="7 8">
    <name type="scientific">Candidatus Fervidibacter japonicus</name>
    <dbReference type="NCBI Taxonomy" id="2035412"/>
    <lineage>
        <taxon>Bacteria</taxon>
        <taxon>Candidatus Fervidibacterota</taxon>
        <taxon>Candidatus Fervidibacter</taxon>
    </lineage>
</organism>
<dbReference type="InterPro" id="IPR002586">
    <property type="entry name" value="CobQ/CobB/MinD/ParA_Nub-bd_dom"/>
</dbReference>
<dbReference type="InterPro" id="IPR027417">
    <property type="entry name" value="P-loop_NTPase"/>
</dbReference>
<feature type="coiled-coil region" evidence="3">
    <location>
        <begin position="183"/>
        <end position="321"/>
    </location>
</feature>
<keyword evidence="4" id="KW-1133">Transmembrane helix</keyword>
<evidence type="ECO:0000256" key="2">
    <source>
        <dbReference type="ARBA" id="ARBA00022840"/>
    </source>
</evidence>
<dbReference type="InterPro" id="IPR050445">
    <property type="entry name" value="Bact_polysacc_biosynth/exp"/>
</dbReference>
<sequence length="689" mass="76934">MADSPTMDEHRDEPEAFSLERLLWVLRQRWQWVVVAPIVCVAATLVTLPFLPRLYEATSLVRVRQPAAQSGLSSMLSNWGINPSSPPSNTLSLKTVERLVRTRSCARQALALLRRRNLPALPRPLDESAALKTLRTKTTEPDILEITVRFPDPRWASALANAFALALSQRLAQDATSDITQQRRYLERHVQALERQLQDLDAQIAATKRRLGFTDIVKETEAIVKALYEAEAERSTLQAQLATADQTAERLRRELERQQPLISATVVRQDPIVQQLRQQLAQLEVQRADYLVRYTPEHIALRQLDATIRTLQREIAQRARQLVREPEVAPNPAYQLLWQSWVEAETNRFAMAARLQGLSRLTMLLRERLASLPESQRRFAALLRQQQALEQVYANLLVQLETNRLQEATQTRQVVVVDLSTPPKAPVSPRPLLSLVMAVTLGTIMGFAFALIWSTYTDTVQTPDELRRALDAPLVCSFPQVKTAASFLAWMQSSDSAAETVRLLRANLKFLGDGHQFLRCLLVTSPHGGEGKTFIATALATAWAQAGYQTVLVDWRHTEAPHPLLNVTSRHALPISADDPSAIAEGMVPTSLPNLWLISARQSAEVSSDTERLAPIFAHLRERADIVVVDAPPILTNADALLLVPLSDGVVVVAEASRTTRNDLQKVREQVRLARGRIVAAVLNKASST</sequence>
<keyword evidence="2" id="KW-0067">ATP-binding</keyword>
<evidence type="ECO:0000256" key="3">
    <source>
        <dbReference type="SAM" id="Coils"/>
    </source>
</evidence>
<feature type="transmembrane region" description="Helical" evidence="4">
    <location>
        <begin position="30"/>
        <end position="51"/>
    </location>
</feature>
<dbReference type="EMBL" id="BEHT01000012">
    <property type="protein sequence ID" value="GBC98548.1"/>
    <property type="molecule type" value="Genomic_DNA"/>
</dbReference>
<proteinExistence type="predicted"/>
<dbReference type="PANTHER" id="PTHR32309:SF13">
    <property type="entry name" value="FERRIC ENTEROBACTIN TRANSPORT PROTEIN FEPE"/>
    <property type="match status" value="1"/>
</dbReference>
<feature type="domain" description="CobQ/CobB/MinD/ParA nucleotide binding" evidence="5">
    <location>
        <begin position="522"/>
        <end position="554"/>
    </location>
</feature>
<accession>A0A2H5XBI3</accession>